<dbReference type="SUPFAM" id="SSF50249">
    <property type="entry name" value="Nucleic acid-binding proteins"/>
    <property type="match status" value="1"/>
</dbReference>
<proteinExistence type="predicted"/>
<name>A0A5D0UIY4_9ACTN</name>
<organism evidence="3 4">
    <name type="scientific">Actinomadura syzygii</name>
    <dbReference type="NCBI Taxonomy" id="1427538"/>
    <lineage>
        <taxon>Bacteria</taxon>
        <taxon>Bacillati</taxon>
        <taxon>Actinomycetota</taxon>
        <taxon>Actinomycetes</taxon>
        <taxon>Streptosporangiales</taxon>
        <taxon>Thermomonosporaceae</taxon>
        <taxon>Actinomadura</taxon>
    </lineage>
</organism>
<feature type="domain" description="ChsH2 C-terminal OB-fold" evidence="1">
    <location>
        <begin position="53"/>
        <end position="117"/>
    </location>
</feature>
<dbReference type="PANTHER" id="PTHR34075">
    <property type="entry name" value="BLR3430 PROTEIN"/>
    <property type="match status" value="1"/>
</dbReference>
<evidence type="ECO:0000313" key="4">
    <source>
        <dbReference type="Proteomes" id="UP000322634"/>
    </source>
</evidence>
<dbReference type="Proteomes" id="UP000322634">
    <property type="component" value="Unassembled WGS sequence"/>
</dbReference>
<dbReference type="EMBL" id="VSFF01000002">
    <property type="protein sequence ID" value="TYC17770.1"/>
    <property type="molecule type" value="Genomic_DNA"/>
</dbReference>
<dbReference type="InterPro" id="IPR022002">
    <property type="entry name" value="ChsH2_Znr"/>
</dbReference>
<keyword evidence="4" id="KW-1185">Reference proteome</keyword>
<dbReference type="OrthoDB" id="7470921at2"/>
<reference evidence="3 4" key="1">
    <citation type="submission" date="2019-08" db="EMBL/GenBank/DDBJ databases">
        <title>Actinomadura sp. nov. CYP1-5 isolated from mountain soil.</title>
        <authorList>
            <person name="Songsumanus A."/>
            <person name="Kuncharoen N."/>
            <person name="Kudo T."/>
            <person name="Yuki M."/>
            <person name="Igarashi Y."/>
            <person name="Tanasupawat S."/>
        </authorList>
    </citation>
    <scope>NUCLEOTIDE SEQUENCE [LARGE SCALE GENOMIC DNA]</scope>
    <source>
        <strain evidence="3 4">GKU157</strain>
    </source>
</reference>
<dbReference type="Gene3D" id="6.10.30.10">
    <property type="match status" value="1"/>
</dbReference>
<dbReference type="InterPro" id="IPR002878">
    <property type="entry name" value="ChsH2_C"/>
</dbReference>
<dbReference type="AlphaFoldDB" id="A0A5D0UIY4"/>
<dbReference type="InterPro" id="IPR052513">
    <property type="entry name" value="Thioester_dehydratase-like"/>
</dbReference>
<dbReference type="InterPro" id="IPR012340">
    <property type="entry name" value="NA-bd_OB-fold"/>
</dbReference>
<accession>A0A5D0UIY4</accession>
<protein>
    <submittedName>
        <fullName evidence="3">Zn-ribbon domain-containing OB-fold protein</fullName>
    </submittedName>
</protein>
<gene>
    <name evidence="3" type="ORF">FXF65_06330</name>
</gene>
<comment type="caution">
    <text evidence="3">The sequence shown here is derived from an EMBL/GenBank/DDBJ whole genome shotgun (WGS) entry which is preliminary data.</text>
</comment>
<dbReference type="PANTHER" id="PTHR34075:SF5">
    <property type="entry name" value="BLR3430 PROTEIN"/>
    <property type="match status" value="1"/>
</dbReference>
<evidence type="ECO:0000313" key="3">
    <source>
        <dbReference type="EMBL" id="TYC17770.1"/>
    </source>
</evidence>
<evidence type="ECO:0000259" key="1">
    <source>
        <dbReference type="Pfam" id="PF01796"/>
    </source>
</evidence>
<sequence length="142" mass="15552">MPRADFTPSGADETFWAATAEGRLLLSRCESCATIVWYPRPFCPRCGGRGITWFAASGEATVYTYTVVRKARGAYRELTPYVVAYVELAEGPRILTNIVGCDPAEVRIGQRVTLVFDPPAPAGDGEGEGEVRARLYRFRPSG</sequence>
<evidence type="ECO:0000259" key="2">
    <source>
        <dbReference type="Pfam" id="PF12172"/>
    </source>
</evidence>
<dbReference type="Pfam" id="PF01796">
    <property type="entry name" value="OB_ChsH2_C"/>
    <property type="match status" value="1"/>
</dbReference>
<feature type="domain" description="ChsH2 rubredoxin-like zinc ribbon" evidence="2">
    <location>
        <begin position="16"/>
        <end position="50"/>
    </location>
</feature>
<dbReference type="Pfam" id="PF12172">
    <property type="entry name" value="zf-ChsH2"/>
    <property type="match status" value="1"/>
</dbReference>